<dbReference type="Gene3D" id="3.40.50.1000">
    <property type="entry name" value="HAD superfamily/HAD-like"/>
    <property type="match status" value="1"/>
</dbReference>
<keyword evidence="5" id="KW-0119">Carbohydrate metabolism</keyword>
<proteinExistence type="inferred from homology"/>
<sequence length="214" mass="22339">MAAAALIFDFNGTLSHDEPVLCAIYGEMFARHGRPLAPADYYGQLAGLSEEAIISGWLGVRGSELEALMVERVDRYRARAGNGHTVSEEVRAAVRHAAARVPVAIVSGAFRAEIEPVIEAAGIASLFSAVVTADDVTDGKPHPAGYLRALELLGGELEPAQVVAFEDTEAGVASAKAAGLRCIAVGGTLPAERLARADEIVPGIDVSVVRRLVG</sequence>
<comment type="caution">
    <text evidence="6">The sequence shown here is derived from an EMBL/GenBank/DDBJ whole genome shotgun (WGS) entry which is preliminary data.</text>
</comment>
<dbReference type="OrthoDB" id="9800058at2"/>
<evidence type="ECO:0000256" key="5">
    <source>
        <dbReference type="ARBA" id="ARBA00023277"/>
    </source>
</evidence>
<comment type="similarity">
    <text evidence="2">Belongs to the HAD-like hydrolase superfamily. CbbY/CbbZ/Gph/YieH family.</text>
</comment>
<reference evidence="6 7" key="1">
    <citation type="submission" date="2018-07" db="EMBL/GenBank/DDBJ databases">
        <title>High-quality-draft genome sequence of Gaiella occulta.</title>
        <authorList>
            <person name="Severino R."/>
            <person name="Froufe H.J.C."/>
            <person name="Rainey F.A."/>
            <person name="Barroso C."/>
            <person name="Albuquerque L."/>
            <person name="Lobo-Da-Cunha A."/>
            <person name="Da Costa M.S."/>
            <person name="Egas C."/>
        </authorList>
    </citation>
    <scope>NUCLEOTIDE SEQUENCE [LARGE SCALE GENOMIC DNA]</scope>
    <source>
        <strain evidence="6 7">F2-233</strain>
    </source>
</reference>
<dbReference type="Pfam" id="PF00702">
    <property type="entry name" value="Hydrolase"/>
    <property type="match status" value="1"/>
</dbReference>
<evidence type="ECO:0000256" key="4">
    <source>
        <dbReference type="ARBA" id="ARBA00022842"/>
    </source>
</evidence>
<dbReference type="EMBL" id="QQZY01000001">
    <property type="protein sequence ID" value="RDI76121.1"/>
    <property type="molecule type" value="Genomic_DNA"/>
</dbReference>
<dbReference type="GO" id="GO:0016787">
    <property type="term" value="F:hydrolase activity"/>
    <property type="evidence" value="ECO:0007669"/>
    <property type="project" value="UniProtKB-KW"/>
</dbReference>
<dbReference type="SUPFAM" id="SSF56784">
    <property type="entry name" value="HAD-like"/>
    <property type="match status" value="1"/>
</dbReference>
<dbReference type="InterPro" id="IPR036412">
    <property type="entry name" value="HAD-like_sf"/>
</dbReference>
<dbReference type="SFLD" id="SFLDG01129">
    <property type="entry name" value="C1.5:_HAD__Beta-PGM__Phosphata"/>
    <property type="match status" value="1"/>
</dbReference>
<dbReference type="PANTHER" id="PTHR46193:SF18">
    <property type="entry name" value="HEXITOL PHOSPHATASE B"/>
    <property type="match status" value="1"/>
</dbReference>
<keyword evidence="3" id="KW-0479">Metal-binding</keyword>
<dbReference type="GO" id="GO:0046872">
    <property type="term" value="F:metal ion binding"/>
    <property type="evidence" value="ECO:0007669"/>
    <property type="project" value="UniProtKB-KW"/>
</dbReference>
<keyword evidence="4" id="KW-0460">Magnesium</keyword>
<evidence type="ECO:0000313" key="6">
    <source>
        <dbReference type="EMBL" id="RDI76121.1"/>
    </source>
</evidence>
<dbReference type="Gene3D" id="1.10.150.240">
    <property type="entry name" value="Putative phosphatase, domain 2"/>
    <property type="match status" value="1"/>
</dbReference>
<gene>
    <name evidence="6" type="ORF">Gocc_0540</name>
</gene>
<dbReference type="Proteomes" id="UP000254134">
    <property type="component" value="Unassembled WGS sequence"/>
</dbReference>
<dbReference type="AlphaFoldDB" id="A0A7M2Z1E9"/>
<dbReference type="InterPro" id="IPR023198">
    <property type="entry name" value="PGP-like_dom2"/>
</dbReference>
<evidence type="ECO:0000256" key="2">
    <source>
        <dbReference type="ARBA" id="ARBA00006171"/>
    </source>
</evidence>
<dbReference type="InterPro" id="IPR006439">
    <property type="entry name" value="HAD-SF_hydro_IA"/>
</dbReference>
<keyword evidence="7" id="KW-1185">Reference proteome</keyword>
<evidence type="ECO:0000313" key="7">
    <source>
        <dbReference type="Proteomes" id="UP000254134"/>
    </source>
</evidence>
<organism evidence="6 7">
    <name type="scientific">Gaiella occulta</name>
    <dbReference type="NCBI Taxonomy" id="1002870"/>
    <lineage>
        <taxon>Bacteria</taxon>
        <taxon>Bacillati</taxon>
        <taxon>Actinomycetota</taxon>
        <taxon>Thermoleophilia</taxon>
        <taxon>Gaiellales</taxon>
        <taxon>Gaiellaceae</taxon>
        <taxon>Gaiella</taxon>
    </lineage>
</organism>
<evidence type="ECO:0000256" key="1">
    <source>
        <dbReference type="ARBA" id="ARBA00001946"/>
    </source>
</evidence>
<dbReference type="PANTHER" id="PTHR46193">
    <property type="entry name" value="6-PHOSPHOGLUCONATE PHOSPHATASE"/>
    <property type="match status" value="1"/>
</dbReference>
<accession>A0A7M2Z1E9</accession>
<protein>
    <submittedName>
        <fullName evidence="6">HAD-SF-IA-v3: HAD hydrolase, family IA, variant 3</fullName>
    </submittedName>
</protein>
<comment type="cofactor">
    <cofactor evidence="1">
        <name>Mg(2+)</name>
        <dbReference type="ChEBI" id="CHEBI:18420"/>
    </cofactor>
</comment>
<name>A0A7M2Z1E9_9ACTN</name>
<dbReference type="RefSeq" id="WP_114794969.1">
    <property type="nucleotide sequence ID" value="NZ_QQZY01000001.1"/>
</dbReference>
<reference evidence="7" key="2">
    <citation type="journal article" date="2019" name="MicrobiologyOpen">
        <title>High-quality draft genome sequence of Gaiella occulta isolated from a 150 meter deep mineral water borehole and comparison with the genome sequences of other deep-branching lineages of the phylum Actinobacteria.</title>
        <authorList>
            <person name="Severino R."/>
            <person name="Froufe H.J.C."/>
            <person name="Barroso C."/>
            <person name="Albuquerque L."/>
            <person name="Lobo-da-Cunha A."/>
            <person name="da Costa M.S."/>
            <person name="Egas C."/>
        </authorList>
    </citation>
    <scope>NUCLEOTIDE SEQUENCE [LARGE SCALE GENOMIC DNA]</scope>
    <source>
        <strain evidence="7">F2-233</strain>
    </source>
</reference>
<keyword evidence="6" id="KW-0378">Hydrolase</keyword>
<dbReference type="SFLD" id="SFLDS00003">
    <property type="entry name" value="Haloacid_Dehalogenase"/>
    <property type="match status" value="1"/>
</dbReference>
<dbReference type="InterPro" id="IPR051600">
    <property type="entry name" value="Beta-PGM-like"/>
</dbReference>
<evidence type="ECO:0000256" key="3">
    <source>
        <dbReference type="ARBA" id="ARBA00022723"/>
    </source>
</evidence>
<dbReference type="InterPro" id="IPR023214">
    <property type="entry name" value="HAD_sf"/>
</dbReference>
<dbReference type="NCBIfam" id="TIGR01509">
    <property type="entry name" value="HAD-SF-IA-v3"/>
    <property type="match status" value="1"/>
</dbReference>